<protein>
    <submittedName>
        <fullName evidence="8">Methyl-accepting chemotaxis protein</fullName>
    </submittedName>
</protein>
<evidence type="ECO:0000256" key="1">
    <source>
        <dbReference type="ARBA" id="ARBA00004370"/>
    </source>
</evidence>
<dbReference type="Gene3D" id="1.10.287.950">
    <property type="entry name" value="Methyl-accepting chemotaxis protein"/>
    <property type="match status" value="1"/>
</dbReference>
<evidence type="ECO:0000256" key="2">
    <source>
        <dbReference type="ARBA" id="ARBA00023224"/>
    </source>
</evidence>
<name>A0A1N6PQU4_9RHOO</name>
<dbReference type="SMART" id="SM00283">
    <property type="entry name" value="MA"/>
    <property type="match status" value="1"/>
</dbReference>
<evidence type="ECO:0000259" key="7">
    <source>
        <dbReference type="PROSITE" id="PS50885"/>
    </source>
</evidence>
<dbReference type="InterPro" id="IPR004089">
    <property type="entry name" value="MCPsignal_dom"/>
</dbReference>
<dbReference type="SUPFAM" id="SSF58104">
    <property type="entry name" value="Methyl-accepting chemotaxis protein (MCP) signaling domain"/>
    <property type="match status" value="1"/>
</dbReference>
<keyword evidence="9" id="KW-1185">Reference proteome</keyword>
<evidence type="ECO:0000256" key="3">
    <source>
        <dbReference type="ARBA" id="ARBA00029447"/>
    </source>
</evidence>
<dbReference type="Pfam" id="PF00015">
    <property type="entry name" value="MCPsignal"/>
    <property type="match status" value="1"/>
</dbReference>
<dbReference type="RefSeq" id="WP_076600674.1">
    <property type="nucleotide sequence ID" value="NZ_FTMD01000002.1"/>
</dbReference>
<evidence type="ECO:0000256" key="4">
    <source>
        <dbReference type="PROSITE-ProRule" id="PRU00284"/>
    </source>
</evidence>
<proteinExistence type="inferred from homology"/>
<comment type="similarity">
    <text evidence="3">Belongs to the methyl-accepting chemotaxis (MCP) protein family.</text>
</comment>
<reference evidence="9" key="1">
    <citation type="submission" date="2017-01" db="EMBL/GenBank/DDBJ databases">
        <authorList>
            <person name="Varghese N."/>
            <person name="Submissions S."/>
        </authorList>
    </citation>
    <scope>NUCLEOTIDE SEQUENCE [LARGE SCALE GENOMIC DNA]</scope>
    <source>
        <strain evidence="9">ATCC 51758</strain>
    </source>
</reference>
<feature type="domain" description="HAMP" evidence="7">
    <location>
        <begin position="338"/>
        <end position="390"/>
    </location>
</feature>
<comment type="subcellular location">
    <subcellularLocation>
        <location evidence="1">Membrane</location>
    </subcellularLocation>
</comment>
<dbReference type="InterPro" id="IPR003660">
    <property type="entry name" value="HAMP_dom"/>
</dbReference>
<dbReference type="Proteomes" id="UP000186819">
    <property type="component" value="Unassembled WGS sequence"/>
</dbReference>
<feature type="transmembrane region" description="Helical" evidence="5">
    <location>
        <begin position="319"/>
        <end position="344"/>
    </location>
</feature>
<gene>
    <name evidence="8" type="ORF">SAMN05421829_102152</name>
</gene>
<dbReference type="PROSITE" id="PS50111">
    <property type="entry name" value="CHEMOTAXIS_TRANSDUC_2"/>
    <property type="match status" value="1"/>
</dbReference>
<dbReference type="GO" id="GO:0006935">
    <property type="term" value="P:chemotaxis"/>
    <property type="evidence" value="ECO:0007669"/>
    <property type="project" value="UniProtKB-ARBA"/>
</dbReference>
<evidence type="ECO:0000259" key="6">
    <source>
        <dbReference type="PROSITE" id="PS50111"/>
    </source>
</evidence>
<dbReference type="CDD" id="cd06225">
    <property type="entry name" value="HAMP"/>
    <property type="match status" value="1"/>
</dbReference>
<dbReference type="FunFam" id="1.10.287.950:FF:000001">
    <property type="entry name" value="Methyl-accepting chemotaxis sensory transducer"/>
    <property type="match status" value="1"/>
</dbReference>
<dbReference type="SMART" id="SM00304">
    <property type="entry name" value="HAMP"/>
    <property type="match status" value="1"/>
</dbReference>
<dbReference type="OrthoDB" id="2489132at2"/>
<dbReference type="PANTHER" id="PTHR32089:SF112">
    <property type="entry name" value="LYSOZYME-LIKE PROTEIN-RELATED"/>
    <property type="match status" value="1"/>
</dbReference>
<dbReference type="AlphaFoldDB" id="A0A1N6PQU4"/>
<dbReference type="PROSITE" id="PS50885">
    <property type="entry name" value="HAMP"/>
    <property type="match status" value="1"/>
</dbReference>
<sequence>MLKRFLQPAIWLAGRLNFRHKLLGAFLLFSLPLAGATALLLHGASQSIDRIVLQRQGLALQMPVLGVVRSVQDHFAASLAAAHGDMALETRITASVREFEGAASSVLAHPLAGDDGGRIRRQWGELASRSFADADEVREAHERMLEELFRLREAIVDRSGLGLQDEISVQVATGILNDQLVPLVQNLGQARDTGTGFIARGRIGSSQRDALSMLRGSFDTLLTWMSKSVEKTGTIAPATGKTLAAPLDTLNLATLGLQEFLTTKLISTTEFDLPAADFHAKGSAALDAAMAFGATLVPGIDGLMAAAEARARTSFNASLIVFGASIVLIGWIFAGAYSSIIGSIGELERAVRSMTAGDLRTRVELRTRDEIGHVGDGFNTMARSFAELIGKVAAAAGDTQSAAGILTDQIGLVTTASGRQSETAASSSSSVQQLAVSVQEVAAHAEDTSRIVRQAADLSAEGRDVADRAKAEMQRVVEDISRAVDAVLALEERSRNVDQVVGVISEIADQTNLLALNAAIEAARAGELGRGFAVVADEVRKLADRTGKSTREIGGTIREMRAGIQDVVASIREGSDRVGASSASFSRVREALDSIHDEVSRSANFMSEIVDATRAQTEVSTDIARSIERMSAMADENHAAARHTGSIIDELQLLSGGLRHAVSGLRV</sequence>
<keyword evidence="5" id="KW-0472">Membrane</keyword>
<keyword evidence="5" id="KW-0812">Transmembrane</keyword>
<dbReference type="CDD" id="cd11386">
    <property type="entry name" value="MCP_signal"/>
    <property type="match status" value="1"/>
</dbReference>
<keyword evidence="5" id="KW-1133">Transmembrane helix</keyword>
<dbReference type="PANTHER" id="PTHR32089">
    <property type="entry name" value="METHYL-ACCEPTING CHEMOTAXIS PROTEIN MCPB"/>
    <property type="match status" value="1"/>
</dbReference>
<evidence type="ECO:0000313" key="9">
    <source>
        <dbReference type="Proteomes" id="UP000186819"/>
    </source>
</evidence>
<feature type="domain" description="Methyl-accepting transducer" evidence="6">
    <location>
        <begin position="395"/>
        <end position="631"/>
    </location>
</feature>
<evidence type="ECO:0000313" key="8">
    <source>
        <dbReference type="EMBL" id="SIQ06582.1"/>
    </source>
</evidence>
<keyword evidence="2 4" id="KW-0807">Transducer</keyword>
<evidence type="ECO:0000256" key="5">
    <source>
        <dbReference type="SAM" id="Phobius"/>
    </source>
</evidence>
<accession>A0A1N6PQU4</accession>
<dbReference type="STRING" id="34027.SAMN05421829_102152"/>
<dbReference type="EMBL" id="FTMD01000002">
    <property type="protein sequence ID" value="SIQ06582.1"/>
    <property type="molecule type" value="Genomic_DNA"/>
</dbReference>
<organism evidence="8 9">
    <name type="scientific">Aromatoleum tolulyticum</name>
    <dbReference type="NCBI Taxonomy" id="34027"/>
    <lineage>
        <taxon>Bacteria</taxon>
        <taxon>Pseudomonadati</taxon>
        <taxon>Pseudomonadota</taxon>
        <taxon>Betaproteobacteria</taxon>
        <taxon>Rhodocyclales</taxon>
        <taxon>Rhodocyclaceae</taxon>
        <taxon>Aromatoleum</taxon>
    </lineage>
</organism>
<dbReference type="Pfam" id="PF00672">
    <property type="entry name" value="HAMP"/>
    <property type="match status" value="1"/>
</dbReference>
<dbReference type="GO" id="GO:0016020">
    <property type="term" value="C:membrane"/>
    <property type="evidence" value="ECO:0007669"/>
    <property type="project" value="UniProtKB-SubCell"/>
</dbReference>
<dbReference type="GO" id="GO:0007165">
    <property type="term" value="P:signal transduction"/>
    <property type="evidence" value="ECO:0007669"/>
    <property type="project" value="UniProtKB-KW"/>
</dbReference>